<evidence type="ECO:0000256" key="5">
    <source>
        <dbReference type="SAM" id="MobiDB-lite"/>
    </source>
</evidence>
<dbReference type="OrthoDB" id="77405at2759"/>
<keyword evidence="8" id="KW-1185">Reference proteome</keyword>
<accession>A0A023B2P1</accession>
<dbReference type="NCBIfam" id="TIGR00401">
    <property type="entry name" value="msrA"/>
    <property type="match status" value="1"/>
</dbReference>
<comment type="similarity">
    <text evidence="1">Belongs to the MsrA Met sulfoxide reductase family.</text>
</comment>
<dbReference type="RefSeq" id="XP_011131801.1">
    <property type="nucleotide sequence ID" value="XM_011133499.1"/>
</dbReference>
<dbReference type="Gene3D" id="3.30.1060.10">
    <property type="entry name" value="Peptide methionine sulphoxide reductase MsrA"/>
    <property type="match status" value="1"/>
</dbReference>
<comment type="caution">
    <text evidence="7">The sequence shown here is derived from an EMBL/GenBank/DDBJ whole genome shotgun (WGS) entry which is preliminary data.</text>
</comment>
<evidence type="ECO:0000256" key="3">
    <source>
        <dbReference type="ARBA" id="ARBA00023002"/>
    </source>
</evidence>
<evidence type="ECO:0000259" key="6">
    <source>
        <dbReference type="Pfam" id="PF01625"/>
    </source>
</evidence>
<dbReference type="EC" id="1.8.4.11" evidence="2"/>
<organism evidence="7 8">
    <name type="scientific">Gregarina niphandrodes</name>
    <name type="common">Septate eugregarine</name>
    <dbReference type="NCBI Taxonomy" id="110365"/>
    <lineage>
        <taxon>Eukaryota</taxon>
        <taxon>Sar</taxon>
        <taxon>Alveolata</taxon>
        <taxon>Apicomplexa</taxon>
        <taxon>Conoidasida</taxon>
        <taxon>Gregarinasina</taxon>
        <taxon>Eugregarinorida</taxon>
        <taxon>Gregarinidae</taxon>
        <taxon>Gregarina</taxon>
    </lineage>
</organism>
<dbReference type="GeneID" id="22914222"/>
<evidence type="ECO:0000256" key="2">
    <source>
        <dbReference type="ARBA" id="ARBA00012502"/>
    </source>
</evidence>
<reference evidence="7" key="1">
    <citation type="submission" date="2013-12" db="EMBL/GenBank/DDBJ databases">
        <authorList>
            <person name="Omoto C.K."/>
            <person name="Sibley D."/>
            <person name="Venepally P."/>
            <person name="Hadjithomas M."/>
            <person name="Karamycheva S."/>
            <person name="Brunk B."/>
            <person name="Roos D."/>
            <person name="Caler E."/>
            <person name="Lorenzi H."/>
        </authorList>
    </citation>
    <scope>NUCLEOTIDE SEQUENCE</scope>
</reference>
<dbReference type="Pfam" id="PF01625">
    <property type="entry name" value="PMSR"/>
    <property type="match status" value="1"/>
</dbReference>
<dbReference type="Proteomes" id="UP000019763">
    <property type="component" value="Unassembled WGS sequence"/>
</dbReference>
<dbReference type="OMA" id="LFWESHD"/>
<gene>
    <name evidence="7" type="ORF">GNI_118760</name>
</gene>
<evidence type="ECO:0000256" key="4">
    <source>
        <dbReference type="ARBA" id="ARBA00030643"/>
    </source>
</evidence>
<evidence type="ECO:0000256" key="1">
    <source>
        <dbReference type="ARBA" id="ARBA00005591"/>
    </source>
</evidence>
<proteinExistence type="inferred from homology"/>
<feature type="domain" description="Peptide methionine sulphoxide reductase MsrA" evidence="6">
    <location>
        <begin position="5"/>
        <end position="163"/>
    </location>
</feature>
<evidence type="ECO:0000313" key="8">
    <source>
        <dbReference type="Proteomes" id="UP000019763"/>
    </source>
</evidence>
<feature type="region of interest" description="Disordered" evidence="5">
    <location>
        <begin position="179"/>
        <end position="208"/>
    </location>
</feature>
<dbReference type="PANTHER" id="PTHR43774:SF1">
    <property type="entry name" value="PEPTIDE METHIONINE SULFOXIDE REDUCTASE MSRA 2"/>
    <property type="match status" value="1"/>
</dbReference>
<sequence>MINRVTLAGGCFWCHQEIFKNLRGVEECVVGYCGGVAGVVPTYETVDDTDHAEVVHIVYDDDLISLDQLFDAFFLVHDPTQLDRQGEDQGRQYRSAIFVHNAKDLQTAQDAIGRAKKLWEVEGAHIPRTVVTTVQLVPVSDFYRAEDYHQNFAVKNPKNEYCKRVVNEKVRDARKLLRDLMKPTSAPVPNRPELPAAESSESKQLPCN</sequence>
<dbReference type="VEuPathDB" id="CryptoDB:GNI_118760"/>
<dbReference type="InterPro" id="IPR002569">
    <property type="entry name" value="Met_Sox_Rdtase_MsrA_dom"/>
</dbReference>
<dbReference type="eggNOG" id="KOG1635">
    <property type="taxonomic scope" value="Eukaryota"/>
</dbReference>
<protein>
    <recommendedName>
        <fullName evidence="2">peptide-methionine (S)-S-oxide reductase</fullName>
        <ecNumber evidence="2">1.8.4.11</ecNumber>
    </recommendedName>
    <alternativeName>
        <fullName evidence="4">Peptide-methionine (S)-S-oxide reductase</fullName>
    </alternativeName>
</protein>
<name>A0A023B2P1_GRENI</name>
<dbReference type="InterPro" id="IPR036509">
    <property type="entry name" value="Met_Sox_Rdtase_MsrA_sf"/>
</dbReference>
<dbReference type="PANTHER" id="PTHR43774">
    <property type="entry name" value="PEPTIDE METHIONINE SULFOXIDE REDUCTASE"/>
    <property type="match status" value="1"/>
</dbReference>
<dbReference type="HAMAP" id="MF_01401">
    <property type="entry name" value="MsrA"/>
    <property type="match status" value="1"/>
</dbReference>
<dbReference type="SUPFAM" id="SSF55068">
    <property type="entry name" value="Peptide methionine sulfoxide reductase"/>
    <property type="match status" value="1"/>
</dbReference>
<keyword evidence="3 7" id="KW-0560">Oxidoreductase</keyword>
<dbReference type="EMBL" id="AFNH02000882">
    <property type="protein sequence ID" value="EZG55075.1"/>
    <property type="molecule type" value="Genomic_DNA"/>
</dbReference>
<dbReference type="GO" id="GO:0008113">
    <property type="term" value="F:peptide-methionine (S)-S-oxide reductase activity"/>
    <property type="evidence" value="ECO:0007669"/>
    <property type="project" value="UniProtKB-EC"/>
</dbReference>
<evidence type="ECO:0000313" key="7">
    <source>
        <dbReference type="EMBL" id="EZG55075.1"/>
    </source>
</evidence>
<dbReference type="AlphaFoldDB" id="A0A023B2P1"/>